<feature type="transmembrane region" description="Helical" evidence="10">
    <location>
        <begin position="153"/>
        <end position="173"/>
    </location>
</feature>
<feature type="transmembrane region" description="Helical" evidence="10">
    <location>
        <begin position="7"/>
        <end position="30"/>
    </location>
</feature>
<dbReference type="InterPro" id="IPR050398">
    <property type="entry name" value="HssS/ArlS-like"/>
</dbReference>
<dbReference type="SMART" id="SM00388">
    <property type="entry name" value="HisKA"/>
    <property type="match status" value="1"/>
</dbReference>
<dbReference type="Proteomes" id="UP000253517">
    <property type="component" value="Unassembled WGS sequence"/>
</dbReference>
<name>A0A369A7Z9_9FLAO</name>
<dbReference type="EC" id="2.7.13.3" evidence="3"/>
<dbReference type="GO" id="GO:0016020">
    <property type="term" value="C:membrane"/>
    <property type="evidence" value="ECO:0007669"/>
    <property type="project" value="UniProtKB-SubCell"/>
</dbReference>
<dbReference type="PANTHER" id="PTHR45528:SF12">
    <property type="entry name" value="SENSOR HISTIDINE KINASE ARSS"/>
    <property type="match status" value="1"/>
</dbReference>
<gene>
    <name evidence="12" type="ORF">DES35_101779</name>
</gene>
<evidence type="ECO:0000256" key="4">
    <source>
        <dbReference type="ARBA" id="ARBA00022553"/>
    </source>
</evidence>
<organism evidence="12 13">
    <name type="scientific">Schleiferia thermophila</name>
    <dbReference type="NCBI Taxonomy" id="884107"/>
    <lineage>
        <taxon>Bacteria</taxon>
        <taxon>Pseudomonadati</taxon>
        <taxon>Bacteroidota</taxon>
        <taxon>Flavobacteriia</taxon>
        <taxon>Flavobacteriales</taxon>
        <taxon>Schleiferiaceae</taxon>
        <taxon>Schleiferia</taxon>
    </lineage>
</organism>
<dbReference type="Pfam" id="PF02518">
    <property type="entry name" value="HATPase_c"/>
    <property type="match status" value="1"/>
</dbReference>
<dbReference type="AlphaFoldDB" id="A0A369A7Z9"/>
<dbReference type="SUPFAM" id="SSF55874">
    <property type="entry name" value="ATPase domain of HSP90 chaperone/DNA topoisomerase II/histidine kinase"/>
    <property type="match status" value="1"/>
</dbReference>
<comment type="catalytic activity">
    <reaction evidence="1">
        <text>ATP + protein L-histidine = ADP + protein N-phospho-L-histidine.</text>
        <dbReference type="EC" id="2.7.13.3"/>
    </reaction>
</comment>
<proteinExistence type="predicted"/>
<evidence type="ECO:0000256" key="6">
    <source>
        <dbReference type="ARBA" id="ARBA00022692"/>
    </source>
</evidence>
<comment type="subcellular location">
    <subcellularLocation>
        <location evidence="2">Membrane</location>
        <topology evidence="2">Multi-pass membrane protein</topology>
    </subcellularLocation>
</comment>
<evidence type="ECO:0000313" key="12">
    <source>
        <dbReference type="EMBL" id="RCX05492.1"/>
    </source>
</evidence>
<keyword evidence="8 10" id="KW-1133">Transmembrane helix</keyword>
<dbReference type="CDD" id="cd00082">
    <property type="entry name" value="HisKA"/>
    <property type="match status" value="1"/>
</dbReference>
<evidence type="ECO:0000256" key="2">
    <source>
        <dbReference type="ARBA" id="ARBA00004141"/>
    </source>
</evidence>
<dbReference type="InterPro" id="IPR036890">
    <property type="entry name" value="HATPase_C_sf"/>
</dbReference>
<dbReference type="Gene3D" id="6.10.340.10">
    <property type="match status" value="1"/>
</dbReference>
<dbReference type="InterPro" id="IPR003661">
    <property type="entry name" value="HisK_dim/P_dom"/>
</dbReference>
<dbReference type="Gene3D" id="3.30.565.10">
    <property type="entry name" value="Histidine kinase-like ATPase, C-terminal domain"/>
    <property type="match status" value="1"/>
</dbReference>
<keyword evidence="7 12" id="KW-0418">Kinase</keyword>
<dbReference type="PROSITE" id="PS50109">
    <property type="entry name" value="HIS_KIN"/>
    <property type="match status" value="1"/>
</dbReference>
<dbReference type="GO" id="GO:0000155">
    <property type="term" value="F:phosphorelay sensor kinase activity"/>
    <property type="evidence" value="ECO:0007669"/>
    <property type="project" value="InterPro"/>
</dbReference>
<reference evidence="12 13" key="1">
    <citation type="submission" date="2018-07" db="EMBL/GenBank/DDBJ databases">
        <title>Genomic Encyclopedia of Type Strains, Phase IV (KMG-IV): sequencing the most valuable type-strain genomes for metagenomic binning, comparative biology and taxonomic classification.</title>
        <authorList>
            <person name="Goeker M."/>
        </authorList>
    </citation>
    <scope>NUCLEOTIDE SEQUENCE [LARGE SCALE GENOMIC DNA]</scope>
    <source>
        <strain evidence="12 13">DSM 21410</strain>
    </source>
</reference>
<keyword evidence="4" id="KW-0597">Phosphoprotein</keyword>
<evidence type="ECO:0000256" key="5">
    <source>
        <dbReference type="ARBA" id="ARBA00022679"/>
    </source>
</evidence>
<dbReference type="SMART" id="SM00387">
    <property type="entry name" value="HATPase_c"/>
    <property type="match status" value="1"/>
</dbReference>
<dbReference type="Gene3D" id="1.10.287.130">
    <property type="match status" value="1"/>
</dbReference>
<dbReference type="InterPro" id="IPR005467">
    <property type="entry name" value="His_kinase_dom"/>
</dbReference>
<keyword evidence="13" id="KW-1185">Reference proteome</keyword>
<evidence type="ECO:0000256" key="7">
    <source>
        <dbReference type="ARBA" id="ARBA00022777"/>
    </source>
</evidence>
<keyword evidence="5" id="KW-0808">Transferase</keyword>
<evidence type="ECO:0000259" key="11">
    <source>
        <dbReference type="PROSITE" id="PS50109"/>
    </source>
</evidence>
<dbReference type="RefSeq" id="WP_037356280.1">
    <property type="nucleotide sequence ID" value="NZ_BHZF01000001.1"/>
</dbReference>
<sequence>MKIRDKILIYFSTTVIALTAISLTIIYILFSEYREEEFQQKQNEKIHTTIKLIEKIKQESAKISYLIDQQNINDFYDEKLLIFDSDKNQIFASLDSLEIVEAENILKKLSPTNRWIETKEGDYDLIGIYTERNNQGYYAISKAYDAFGFNKMFFLRNVLIGIFLFISIVVILISRFLSNKISKPITALADNLSKYDLSKNKVEKLTIETSSFELNQLTERFNELIKRTKEAFIFQKHIIHHISHQLKTPISVLLSELERIKNLPASNQITSEIENLIVKTKSLGNIINILLEISKIESGQKIEKKSLRIDELFFDVIEELNAIYPDFHFEVNYTSNEINESKLIVSLNPVLTRQAIQNLLANCISYSNNSKAEIRFGSSKDNNLKIQIINTGNPISPEEKKFLFNHFFRGKNSEGKVGFGLGLVLTKKILEINSASITYSNPFPNINVFEINFPLS</sequence>
<dbReference type="SUPFAM" id="SSF47384">
    <property type="entry name" value="Homodimeric domain of signal transducing histidine kinase"/>
    <property type="match status" value="1"/>
</dbReference>
<feature type="domain" description="Histidine kinase" evidence="11">
    <location>
        <begin position="241"/>
        <end position="456"/>
    </location>
</feature>
<evidence type="ECO:0000256" key="3">
    <source>
        <dbReference type="ARBA" id="ARBA00012438"/>
    </source>
</evidence>
<keyword evidence="9 10" id="KW-0472">Membrane</keyword>
<dbReference type="PANTHER" id="PTHR45528">
    <property type="entry name" value="SENSOR HISTIDINE KINASE CPXA"/>
    <property type="match status" value="1"/>
</dbReference>
<comment type="caution">
    <text evidence="12">The sequence shown here is derived from an EMBL/GenBank/DDBJ whole genome shotgun (WGS) entry which is preliminary data.</text>
</comment>
<protein>
    <recommendedName>
        <fullName evidence="3">histidine kinase</fullName>
        <ecNumber evidence="3">2.7.13.3</ecNumber>
    </recommendedName>
</protein>
<evidence type="ECO:0000256" key="9">
    <source>
        <dbReference type="ARBA" id="ARBA00023136"/>
    </source>
</evidence>
<evidence type="ECO:0000256" key="10">
    <source>
        <dbReference type="SAM" id="Phobius"/>
    </source>
</evidence>
<evidence type="ECO:0000313" key="13">
    <source>
        <dbReference type="Proteomes" id="UP000253517"/>
    </source>
</evidence>
<dbReference type="EMBL" id="QPJS01000001">
    <property type="protein sequence ID" value="RCX05492.1"/>
    <property type="molecule type" value="Genomic_DNA"/>
</dbReference>
<evidence type="ECO:0000256" key="1">
    <source>
        <dbReference type="ARBA" id="ARBA00000085"/>
    </source>
</evidence>
<evidence type="ECO:0000256" key="8">
    <source>
        <dbReference type="ARBA" id="ARBA00022989"/>
    </source>
</evidence>
<dbReference type="Pfam" id="PF00512">
    <property type="entry name" value="HisKA"/>
    <property type="match status" value="1"/>
</dbReference>
<dbReference type="InterPro" id="IPR036097">
    <property type="entry name" value="HisK_dim/P_sf"/>
</dbReference>
<dbReference type="InterPro" id="IPR003594">
    <property type="entry name" value="HATPase_dom"/>
</dbReference>
<keyword evidence="6 10" id="KW-0812">Transmembrane</keyword>
<accession>A0A369A7Z9</accession>